<sequence>MIERIDGPGPGRAARLRLRRLAVTVGAGAVVAGAVAAGSAGIAGGVWSAATPTLPATERMASTTATGVQGLDVSSIQSSRGTISWTKVKDAGQSFVYVKATEGKSYTNPYYASSSSGAHAAGLLRGAYHFARPDSSSGDALTEARYFVSRTGTDLTGQLPPALDLEDSGGLSAAALVTWAKTFLGEVERLTGRVPAIYTGPSFWTSHTGNSTAFSRYPLWLAQYTSGSPTVPGGWSSYTFWQNTSSFTVSGVSGAVDHNFFNGSLDQLRALAAGTGGGGGSTNPHTPTEVCGAGFGVIDQAALGSAGDVYLLWNATTKNNCVVTLKKTSVGTASAVSAYLEVDGKARVTDSGSFAYYAGPVKAAADNTCIRWGGSVGTTKYDSPREHCG</sequence>
<organism evidence="5 6">
    <name type="scientific">Micromonospora zhanjiangensis</name>
    <dbReference type="NCBI Taxonomy" id="1522057"/>
    <lineage>
        <taxon>Bacteria</taxon>
        <taxon>Bacillati</taxon>
        <taxon>Actinomycetota</taxon>
        <taxon>Actinomycetes</taxon>
        <taxon>Micromonosporales</taxon>
        <taxon>Micromonosporaceae</taxon>
        <taxon>Micromonospora</taxon>
    </lineage>
</organism>
<reference evidence="6" key="1">
    <citation type="journal article" date="2019" name="Int. J. Syst. Evol. Microbiol.">
        <title>The Global Catalogue of Microorganisms (GCM) 10K type strain sequencing project: providing services to taxonomists for standard genome sequencing and annotation.</title>
        <authorList>
            <consortium name="The Broad Institute Genomics Platform"/>
            <consortium name="The Broad Institute Genome Sequencing Center for Infectious Disease"/>
            <person name="Wu L."/>
            <person name="Ma J."/>
        </authorList>
    </citation>
    <scope>NUCLEOTIDE SEQUENCE [LARGE SCALE GENOMIC DNA]</scope>
    <source>
        <strain evidence="6">2902at01</strain>
    </source>
</reference>
<keyword evidence="3" id="KW-0326">Glycosidase</keyword>
<dbReference type="Pfam" id="PF01183">
    <property type="entry name" value="Glyco_hydro_25"/>
    <property type="match status" value="1"/>
</dbReference>
<dbReference type="PANTHER" id="PTHR34135:SF2">
    <property type="entry name" value="LYSOZYME"/>
    <property type="match status" value="1"/>
</dbReference>
<dbReference type="PROSITE" id="PS51904">
    <property type="entry name" value="GLYCOSYL_HYDROL_F25_2"/>
    <property type="match status" value="1"/>
</dbReference>
<dbReference type="Gene3D" id="3.20.20.80">
    <property type="entry name" value="Glycosidases"/>
    <property type="match status" value="1"/>
</dbReference>
<evidence type="ECO:0000256" key="2">
    <source>
        <dbReference type="ARBA" id="ARBA00022801"/>
    </source>
</evidence>
<proteinExistence type="inferred from homology"/>
<dbReference type="InterPro" id="IPR018077">
    <property type="entry name" value="Glyco_hydro_fam25_subgr"/>
</dbReference>
<dbReference type="PANTHER" id="PTHR34135">
    <property type="entry name" value="LYSOZYME"/>
    <property type="match status" value="1"/>
</dbReference>
<dbReference type="GO" id="GO:0016787">
    <property type="term" value="F:hydrolase activity"/>
    <property type="evidence" value="ECO:0007669"/>
    <property type="project" value="UniProtKB-KW"/>
</dbReference>
<accession>A0ABV8KKI1</accession>
<gene>
    <name evidence="5" type="ORF">ACFOX0_11155</name>
</gene>
<dbReference type="SUPFAM" id="SSF51445">
    <property type="entry name" value="(Trans)glycosidases"/>
    <property type="match status" value="1"/>
</dbReference>
<evidence type="ECO:0000256" key="3">
    <source>
        <dbReference type="ARBA" id="ARBA00023295"/>
    </source>
</evidence>
<evidence type="ECO:0000313" key="5">
    <source>
        <dbReference type="EMBL" id="MFC4106492.1"/>
    </source>
</evidence>
<keyword evidence="4" id="KW-1133">Transmembrane helix</keyword>
<dbReference type="InterPro" id="IPR002053">
    <property type="entry name" value="Glyco_hydro_25"/>
</dbReference>
<dbReference type="EMBL" id="JBHSBN010000006">
    <property type="protein sequence ID" value="MFC4106492.1"/>
    <property type="molecule type" value="Genomic_DNA"/>
</dbReference>
<dbReference type="Proteomes" id="UP001595868">
    <property type="component" value="Unassembled WGS sequence"/>
</dbReference>
<dbReference type="SMART" id="SM00641">
    <property type="entry name" value="Glyco_25"/>
    <property type="match status" value="1"/>
</dbReference>
<evidence type="ECO:0000256" key="1">
    <source>
        <dbReference type="ARBA" id="ARBA00010646"/>
    </source>
</evidence>
<keyword evidence="6" id="KW-1185">Reference proteome</keyword>
<dbReference type="InterPro" id="IPR017853">
    <property type="entry name" value="GH"/>
</dbReference>
<comment type="similarity">
    <text evidence="1">Belongs to the glycosyl hydrolase 25 family.</text>
</comment>
<comment type="caution">
    <text evidence="5">The sequence shown here is derived from an EMBL/GenBank/DDBJ whole genome shotgun (WGS) entry which is preliminary data.</text>
</comment>
<keyword evidence="4" id="KW-0812">Transmembrane</keyword>
<feature type="transmembrane region" description="Helical" evidence="4">
    <location>
        <begin position="21"/>
        <end position="47"/>
    </location>
</feature>
<protein>
    <submittedName>
        <fullName evidence="5">Glycoside hydrolase family 25 protein</fullName>
    </submittedName>
</protein>
<evidence type="ECO:0000256" key="4">
    <source>
        <dbReference type="SAM" id="Phobius"/>
    </source>
</evidence>
<dbReference type="RefSeq" id="WP_377544461.1">
    <property type="nucleotide sequence ID" value="NZ_JBHSBN010000006.1"/>
</dbReference>
<name>A0ABV8KKI1_9ACTN</name>
<evidence type="ECO:0000313" key="6">
    <source>
        <dbReference type="Proteomes" id="UP001595868"/>
    </source>
</evidence>
<keyword evidence="2 5" id="KW-0378">Hydrolase</keyword>
<keyword evidence="4" id="KW-0472">Membrane</keyword>